<gene>
    <name evidence="10" type="ORF">MACH26_29170</name>
</gene>
<dbReference type="GO" id="GO:0022857">
    <property type="term" value="F:transmembrane transporter activity"/>
    <property type="evidence" value="ECO:0007669"/>
    <property type="project" value="TreeGrafter"/>
</dbReference>
<dbReference type="Pfam" id="PF12704">
    <property type="entry name" value="MacB_PCD"/>
    <property type="match status" value="2"/>
</dbReference>
<evidence type="ECO:0000313" key="10">
    <source>
        <dbReference type="EMBL" id="BDX07396.1"/>
    </source>
</evidence>
<dbReference type="RefSeq" id="WP_338293392.1">
    <property type="nucleotide sequence ID" value="NZ_AP027272.1"/>
</dbReference>
<evidence type="ECO:0000259" key="9">
    <source>
        <dbReference type="Pfam" id="PF12704"/>
    </source>
</evidence>
<feature type="domain" description="MacB-like periplasmic core" evidence="9">
    <location>
        <begin position="525"/>
        <end position="635"/>
    </location>
</feature>
<feature type="transmembrane region" description="Helical" evidence="7">
    <location>
        <begin position="427"/>
        <end position="447"/>
    </location>
</feature>
<dbReference type="PANTHER" id="PTHR30572:SF4">
    <property type="entry name" value="ABC TRANSPORTER PERMEASE YTRF"/>
    <property type="match status" value="1"/>
</dbReference>
<dbReference type="InterPro" id="IPR003838">
    <property type="entry name" value="ABC3_permease_C"/>
</dbReference>
<name>A0AA48KQ57_9ALTE</name>
<feature type="domain" description="MacB-like periplasmic core" evidence="9">
    <location>
        <begin position="21"/>
        <end position="235"/>
    </location>
</feature>
<evidence type="ECO:0000256" key="7">
    <source>
        <dbReference type="SAM" id="Phobius"/>
    </source>
</evidence>
<evidence type="ECO:0008006" key="12">
    <source>
        <dbReference type="Google" id="ProtNLM"/>
    </source>
</evidence>
<feature type="transmembrane region" description="Helical" evidence="7">
    <location>
        <begin position="266"/>
        <end position="285"/>
    </location>
</feature>
<evidence type="ECO:0000256" key="6">
    <source>
        <dbReference type="ARBA" id="ARBA00038076"/>
    </source>
</evidence>
<dbReference type="InterPro" id="IPR025857">
    <property type="entry name" value="MacB_PCD"/>
</dbReference>
<evidence type="ECO:0000256" key="5">
    <source>
        <dbReference type="ARBA" id="ARBA00023136"/>
    </source>
</evidence>
<feature type="transmembrane region" description="Helical" evidence="7">
    <location>
        <begin position="325"/>
        <end position="344"/>
    </location>
</feature>
<organism evidence="10 11">
    <name type="scientific">Planctobacterium marinum</name>
    <dbReference type="NCBI Taxonomy" id="1631968"/>
    <lineage>
        <taxon>Bacteria</taxon>
        <taxon>Pseudomonadati</taxon>
        <taxon>Pseudomonadota</taxon>
        <taxon>Gammaproteobacteria</taxon>
        <taxon>Alteromonadales</taxon>
        <taxon>Alteromonadaceae</taxon>
        <taxon>Planctobacterium</taxon>
    </lineage>
</organism>
<feature type="domain" description="ABC3 transporter permease C-terminal" evidence="8">
    <location>
        <begin position="692"/>
        <end position="804"/>
    </location>
</feature>
<feature type="transmembrane region" description="Helical" evidence="7">
    <location>
        <begin position="371"/>
        <end position="392"/>
    </location>
</feature>
<protein>
    <recommendedName>
        <fullName evidence="12">ABC transporter permease</fullName>
    </recommendedName>
</protein>
<dbReference type="EMBL" id="AP027272">
    <property type="protein sequence ID" value="BDX07396.1"/>
    <property type="molecule type" value="Genomic_DNA"/>
</dbReference>
<sequence length="811" mass="88618">MNLLHDLKYAARLMLKNPGFSALTILVMTIGLSICMYNYSFIHGVMLKDLPFEKGDRMYVINTVQNGTEYNGGSVYVADYLVMKEQLQGLEMSGAYYYNNVNVSGTGRAVRYRSIVTEANVFDFTSVPAMTGRVLNDQDTIPGANPVAVISYDLWQNFYGAKSNVLDSKIDIDGHAHQVIGVMPAGYKFPDAADIWTPMQLQMSDVKRGEGPALEVFIIPDEDTPISQINAQLDNISQRLAQDFPETNSGRGAMAKTYRIATMGNGAMIIISVLLTAVGFILVLACTNVGNLLLVRANERAKETAVRVALGAPRWRLISQMMWESLLVCLISGVFSVLLAAWGLEISQGIMAGVYNGPLPFYWTFEIDSHILLMSLLIVLATAILSGLVPALKISNGDFNSWLKDGTRGAQGKKAGKASSILVTMEIALSCCLLTIAAIMAVGANIVTKADYGVDYQNKYYARIELAEMAYPEDGDILQFYRNFIEDMLAQPEIADASLAGNVPGRYTGFTGIFIEGMDAAKVSEYPRANATSMMPGMLEQLHVAPLAGRLFDASDNDRAQRVAVVTDTFAMQHYGSIENALDKRYRFASDDAKTWYTIIGVVPHMIFGQPYAGFKERPAVLTSALQDTQRYMAVIATPSGTLSASDLGPVVQRALFSQDQQMAVYRESTYAAEIKQNTAGMLFLADIFKLMALAAVALAASGIYGVMSNAIEQKTHEFGVRRALGATDESVVRLVMRKATMQLLIGALIGSPLAWLIGNQMVSQFATNSIWIDVMYGAMPLLIGVIVLISAWFPARKAVKFEPSAALRYE</sequence>
<comment type="similarity">
    <text evidence="6">Belongs to the ABC-4 integral membrane protein family.</text>
</comment>
<evidence type="ECO:0000259" key="8">
    <source>
        <dbReference type="Pfam" id="PF02687"/>
    </source>
</evidence>
<dbReference type="GO" id="GO:0005886">
    <property type="term" value="C:plasma membrane"/>
    <property type="evidence" value="ECO:0007669"/>
    <property type="project" value="UniProtKB-SubCell"/>
</dbReference>
<comment type="subcellular location">
    <subcellularLocation>
        <location evidence="1">Cell membrane</location>
        <topology evidence="1">Multi-pass membrane protein</topology>
    </subcellularLocation>
</comment>
<evidence type="ECO:0000313" key="11">
    <source>
        <dbReference type="Proteomes" id="UP001333710"/>
    </source>
</evidence>
<proteinExistence type="inferred from homology"/>
<feature type="transmembrane region" description="Helical" evidence="7">
    <location>
        <begin position="740"/>
        <end position="759"/>
    </location>
</feature>
<accession>A0AA48KQ57</accession>
<dbReference type="Proteomes" id="UP001333710">
    <property type="component" value="Chromosome"/>
</dbReference>
<keyword evidence="5 7" id="KW-0472">Membrane</keyword>
<feature type="domain" description="ABC3 transporter permease C-terminal" evidence="8">
    <location>
        <begin position="277"/>
        <end position="396"/>
    </location>
</feature>
<feature type="transmembrane region" description="Helical" evidence="7">
    <location>
        <begin position="20"/>
        <end position="39"/>
    </location>
</feature>
<reference evidence="10" key="1">
    <citation type="submission" date="2023-01" db="EMBL/GenBank/DDBJ databases">
        <title>Complete genome sequence of Planctobacterium marinum strain Dej080120_11.</title>
        <authorList>
            <person name="Ueki S."/>
            <person name="Maruyama F."/>
        </authorList>
    </citation>
    <scope>NUCLEOTIDE SEQUENCE</scope>
    <source>
        <strain evidence="10">Dej080120_11</strain>
    </source>
</reference>
<dbReference type="AlphaFoldDB" id="A0AA48KQ57"/>
<keyword evidence="11" id="KW-1185">Reference proteome</keyword>
<feature type="transmembrane region" description="Helical" evidence="7">
    <location>
        <begin position="688"/>
        <end position="708"/>
    </location>
</feature>
<dbReference type="InterPro" id="IPR050250">
    <property type="entry name" value="Macrolide_Exporter_MacB"/>
</dbReference>
<evidence type="ECO:0000256" key="1">
    <source>
        <dbReference type="ARBA" id="ARBA00004651"/>
    </source>
</evidence>
<dbReference type="Pfam" id="PF02687">
    <property type="entry name" value="FtsX"/>
    <property type="match status" value="2"/>
</dbReference>
<evidence type="ECO:0000256" key="4">
    <source>
        <dbReference type="ARBA" id="ARBA00022989"/>
    </source>
</evidence>
<feature type="transmembrane region" description="Helical" evidence="7">
    <location>
        <begin position="771"/>
        <end position="794"/>
    </location>
</feature>
<evidence type="ECO:0000256" key="2">
    <source>
        <dbReference type="ARBA" id="ARBA00022475"/>
    </source>
</evidence>
<dbReference type="PANTHER" id="PTHR30572">
    <property type="entry name" value="MEMBRANE COMPONENT OF TRANSPORTER-RELATED"/>
    <property type="match status" value="1"/>
</dbReference>
<evidence type="ECO:0000256" key="3">
    <source>
        <dbReference type="ARBA" id="ARBA00022692"/>
    </source>
</evidence>
<dbReference type="KEGG" id="pmaw:MACH26_29170"/>
<keyword evidence="3 7" id="KW-0812">Transmembrane</keyword>
<keyword evidence="2" id="KW-1003">Cell membrane</keyword>
<keyword evidence="4 7" id="KW-1133">Transmembrane helix</keyword>